<dbReference type="PANTHER" id="PTHR35531">
    <property type="entry name" value="INNER MEMBRANE PROTEIN YBCI-RELATED"/>
    <property type="match status" value="1"/>
</dbReference>
<proteinExistence type="predicted"/>
<evidence type="ECO:0000313" key="2">
    <source>
        <dbReference type="EMBL" id="GAA4615427.1"/>
    </source>
</evidence>
<feature type="transmembrane region" description="Helical" evidence="1">
    <location>
        <begin position="103"/>
        <end position="121"/>
    </location>
</feature>
<protein>
    <submittedName>
        <fullName evidence="2">Metal-dependent hydrolase</fullName>
    </submittedName>
</protein>
<dbReference type="GO" id="GO:0016787">
    <property type="term" value="F:hydrolase activity"/>
    <property type="evidence" value="ECO:0007669"/>
    <property type="project" value="UniProtKB-KW"/>
</dbReference>
<name>A0ABP8TVR1_9ACTN</name>
<dbReference type="InterPro" id="IPR007404">
    <property type="entry name" value="YdjM-like"/>
</dbReference>
<organism evidence="2 3">
    <name type="scientific">Actinoallomurus liliacearum</name>
    <dbReference type="NCBI Taxonomy" id="1080073"/>
    <lineage>
        <taxon>Bacteria</taxon>
        <taxon>Bacillati</taxon>
        <taxon>Actinomycetota</taxon>
        <taxon>Actinomycetes</taxon>
        <taxon>Streptosporangiales</taxon>
        <taxon>Thermomonosporaceae</taxon>
        <taxon>Actinoallomurus</taxon>
    </lineage>
</organism>
<keyword evidence="1" id="KW-1133">Transmembrane helix</keyword>
<dbReference type="Proteomes" id="UP001500212">
    <property type="component" value="Unassembled WGS sequence"/>
</dbReference>
<keyword evidence="1" id="KW-0472">Membrane</keyword>
<gene>
    <name evidence="2" type="ORF">GCM10023195_67970</name>
</gene>
<keyword evidence="2" id="KW-0378">Hydrolase</keyword>
<sequence>MMGHTHALAGAAAWLGTVPFLTDYGMRMTPGQIAAGAVVCAGAALLPDLDHHDGTIANTFGPVTRALCRAISAVSGGHRHATHSLLFCVAMALGADWLSEHVVQAWWVMLFLIIGLGLRGIGIRVPEREHFDALLNAAIAGGLTFLMAGMHFAGPGIGGHGFTLGWAGFAVGLGCLAHVVTDSITPQGCPVFWPIPWRLAIPLVGHTNGAVEKWVVTPLLTLGIVVLGVRSSAGSFAAHWLEYHGG</sequence>
<comment type="caution">
    <text evidence="2">The sequence shown here is derived from an EMBL/GenBank/DDBJ whole genome shotgun (WGS) entry which is preliminary data.</text>
</comment>
<dbReference type="EMBL" id="BAABHJ010000028">
    <property type="protein sequence ID" value="GAA4615427.1"/>
    <property type="molecule type" value="Genomic_DNA"/>
</dbReference>
<evidence type="ECO:0000313" key="3">
    <source>
        <dbReference type="Proteomes" id="UP001500212"/>
    </source>
</evidence>
<evidence type="ECO:0000256" key="1">
    <source>
        <dbReference type="SAM" id="Phobius"/>
    </source>
</evidence>
<keyword evidence="3" id="KW-1185">Reference proteome</keyword>
<dbReference type="PANTHER" id="PTHR35531:SF1">
    <property type="entry name" value="INNER MEMBRANE PROTEIN YBCI-RELATED"/>
    <property type="match status" value="1"/>
</dbReference>
<feature type="transmembrane region" description="Helical" evidence="1">
    <location>
        <begin position="159"/>
        <end position="180"/>
    </location>
</feature>
<feature type="transmembrane region" description="Helical" evidence="1">
    <location>
        <begin position="133"/>
        <end position="153"/>
    </location>
</feature>
<keyword evidence="1" id="KW-0812">Transmembrane</keyword>
<accession>A0ABP8TVR1</accession>
<dbReference type="Pfam" id="PF04307">
    <property type="entry name" value="YdjM"/>
    <property type="match status" value="2"/>
</dbReference>
<reference evidence="3" key="1">
    <citation type="journal article" date="2019" name="Int. J. Syst. Evol. Microbiol.">
        <title>The Global Catalogue of Microorganisms (GCM) 10K type strain sequencing project: providing services to taxonomists for standard genome sequencing and annotation.</title>
        <authorList>
            <consortium name="The Broad Institute Genomics Platform"/>
            <consortium name="The Broad Institute Genome Sequencing Center for Infectious Disease"/>
            <person name="Wu L."/>
            <person name="Ma J."/>
        </authorList>
    </citation>
    <scope>NUCLEOTIDE SEQUENCE [LARGE SCALE GENOMIC DNA]</scope>
    <source>
        <strain evidence="3">JCM 17938</strain>
    </source>
</reference>